<protein>
    <submittedName>
        <fullName evidence="1">Uncharacterized protein</fullName>
    </submittedName>
</protein>
<dbReference type="AlphaFoldDB" id="R9PHL2"/>
<dbReference type="Proteomes" id="UP000014461">
    <property type="component" value="Unassembled WGS sequence"/>
</dbReference>
<dbReference type="EMBL" id="BARX01000004">
    <property type="protein sequence ID" value="GAD00830.1"/>
    <property type="molecule type" value="Genomic_DNA"/>
</dbReference>
<organism evidence="1 2">
    <name type="scientific">Agarivorans albus MKT 106</name>
    <dbReference type="NCBI Taxonomy" id="1331007"/>
    <lineage>
        <taxon>Bacteria</taxon>
        <taxon>Pseudomonadati</taxon>
        <taxon>Pseudomonadota</taxon>
        <taxon>Gammaproteobacteria</taxon>
        <taxon>Alteromonadales</taxon>
        <taxon>Alteromonadaceae</taxon>
        <taxon>Agarivorans</taxon>
    </lineage>
</organism>
<evidence type="ECO:0000313" key="1">
    <source>
        <dbReference type="EMBL" id="GAD00830.1"/>
    </source>
</evidence>
<comment type="caution">
    <text evidence="1">The sequence shown here is derived from an EMBL/GenBank/DDBJ whole genome shotgun (WGS) entry which is preliminary data.</text>
</comment>
<proteinExistence type="predicted"/>
<dbReference type="STRING" id="1331007.AALB_0910"/>
<keyword evidence="2" id="KW-1185">Reference proteome</keyword>
<gene>
    <name evidence="1" type="ORF">AALB_0910</name>
</gene>
<accession>R9PHL2</accession>
<evidence type="ECO:0000313" key="2">
    <source>
        <dbReference type="Proteomes" id="UP000014461"/>
    </source>
</evidence>
<reference evidence="1" key="1">
    <citation type="journal article" date="2013" name="Genome Announc.">
        <title>Draft Genome Sequence of Agarivorans albus Strain MKT 106T, an Agarolytic Marine Bacterium.</title>
        <authorList>
            <person name="Yasuike M."/>
            <person name="Nakamura Y."/>
            <person name="Kai W."/>
            <person name="Fujiwara A."/>
            <person name="Fukui Y."/>
            <person name="Satomi M."/>
            <person name="Sano M."/>
        </authorList>
    </citation>
    <scope>NUCLEOTIDE SEQUENCE [LARGE SCALE GENOMIC DNA]</scope>
</reference>
<sequence length="37" mass="4069">MLASLGLSILSDVMMNLTEMSGIHGHLIRIAELMKKN</sequence>
<name>R9PHL2_AGAAL</name>